<proteinExistence type="predicted"/>
<sequence>MPDSPDDAEESLISQFETTLTIRPSAHDEEDVSMQTVLTSGYTRDKSIVDIDELEEEEINSEQIPKLRYKLKPAAAEVKRERGHDVRTGSYARLLLLLHDAHHAMPDQKQPILPELAPSPLVDNSLTRFRKVFDEFIRSNPHIEAESPRVAEKEKTLVVLSPLLAEHVIGRKWETKSYLATIFERPQRLLASCIGVGAALTMFPFYYKVINSTKRGSIFAPYVRRVHGNHWPNMLHELCIDSQAKLAAGKLEVPEDWNTGDIYLVPRTITAVEGSIGAIETAFDSVFGLQTHNLAFVLLRPPGHHCHASLPSGFCLLNNAQIGIEYAYEKHGVTHCAILDIDLHHGDGLQDICWERGGFEGDHGLQEDETTPKDEYGKGFASYPKVGYFSLHDIKSYPAELGYATKDTIRNASTCVMDHDVNIWNVHLQLWTSEDEFYKHYQTKYVAILNRANQFLNTAKKQYEREKEEYGVAMAKYLKYAEKPHAPQIKKPVSPPPFKPLIVISAGFDALEYENPQMQRHSVNVPTSFYATFTRDVVKLAKIHTGGKVVSFLEGGYSDGALSTGIFSHLIGLINNDEDDLWNPTWGSDQVMRELTKGCKKNWTPYKRPLADITIWANETIKIGRSLMPNAILASNYIYLHQPQKGDPDIPIHKMVREIMDLRTEIKIEDDDARRSRRLYYRRTKS</sequence>
<accession>A0ACC2WKV3</accession>
<name>A0ACC2WKV3_9TREE</name>
<organism evidence="1 2">
    <name type="scientific">Naganishia cerealis</name>
    <dbReference type="NCBI Taxonomy" id="610337"/>
    <lineage>
        <taxon>Eukaryota</taxon>
        <taxon>Fungi</taxon>
        <taxon>Dikarya</taxon>
        <taxon>Basidiomycota</taxon>
        <taxon>Agaricomycotina</taxon>
        <taxon>Tremellomycetes</taxon>
        <taxon>Filobasidiales</taxon>
        <taxon>Filobasidiaceae</taxon>
        <taxon>Naganishia</taxon>
    </lineage>
</organism>
<evidence type="ECO:0000313" key="2">
    <source>
        <dbReference type="Proteomes" id="UP001241377"/>
    </source>
</evidence>
<evidence type="ECO:0000313" key="1">
    <source>
        <dbReference type="EMBL" id="KAJ9112023.1"/>
    </source>
</evidence>
<comment type="caution">
    <text evidence="1">The sequence shown here is derived from an EMBL/GenBank/DDBJ whole genome shotgun (WGS) entry which is preliminary data.</text>
</comment>
<dbReference type="EMBL" id="JASBWR010000006">
    <property type="protein sequence ID" value="KAJ9112023.1"/>
    <property type="molecule type" value="Genomic_DNA"/>
</dbReference>
<keyword evidence="2" id="KW-1185">Reference proteome</keyword>
<dbReference type="Proteomes" id="UP001241377">
    <property type="component" value="Unassembled WGS sequence"/>
</dbReference>
<gene>
    <name evidence="1" type="ORF">QFC19_000946</name>
</gene>
<reference evidence="1" key="1">
    <citation type="submission" date="2023-04" db="EMBL/GenBank/DDBJ databases">
        <title>Draft Genome sequencing of Naganishia species isolated from polar environments using Oxford Nanopore Technology.</title>
        <authorList>
            <person name="Leo P."/>
            <person name="Venkateswaran K."/>
        </authorList>
    </citation>
    <scope>NUCLEOTIDE SEQUENCE</scope>
    <source>
        <strain evidence="1">MNA-CCFEE 5261</strain>
    </source>
</reference>
<protein>
    <submittedName>
        <fullName evidence="1">Uncharacterized protein</fullName>
    </submittedName>
</protein>